<dbReference type="PROSITE" id="PS50297">
    <property type="entry name" value="ANK_REP_REGION"/>
    <property type="match status" value="1"/>
</dbReference>
<organism evidence="2 3">
    <name type="scientific">Fusarium austroafricanum</name>
    <dbReference type="NCBI Taxonomy" id="2364996"/>
    <lineage>
        <taxon>Eukaryota</taxon>
        <taxon>Fungi</taxon>
        <taxon>Dikarya</taxon>
        <taxon>Ascomycota</taxon>
        <taxon>Pezizomycotina</taxon>
        <taxon>Sordariomycetes</taxon>
        <taxon>Hypocreomycetidae</taxon>
        <taxon>Hypocreales</taxon>
        <taxon>Nectriaceae</taxon>
        <taxon>Fusarium</taxon>
        <taxon>Fusarium concolor species complex</taxon>
    </lineage>
</organism>
<dbReference type="AlphaFoldDB" id="A0A8H4J7S4"/>
<dbReference type="SMART" id="SM00248">
    <property type="entry name" value="ANK"/>
    <property type="match status" value="4"/>
</dbReference>
<dbReference type="Pfam" id="PF12796">
    <property type="entry name" value="Ank_2"/>
    <property type="match status" value="1"/>
</dbReference>
<dbReference type="Proteomes" id="UP000605986">
    <property type="component" value="Unassembled WGS sequence"/>
</dbReference>
<name>A0A8H4J7S4_9HYPO</name>
<evidence type="ECO:0000313" key="2">
    <source>
        <dbReference type="EMBL" id="KAF4414615.1"/>
    </source>
</evidence>
<accession>A0A8H4J7S4</accession>
<dbReference type="PANTHER" id="PTHR24118">
    <property type="entry name" value="POTE ANKYRIN DOMAIN"/>
    <property type="match status" value="1"/>
</dbReference>
<evidence type="ECO:0000256" key="1">
    <source>
        <dbReference type="PROSITE-ProRule" id="PRU00023"/>
    </source>
</evidence>
<protein>
    <submittedName>
        <fullName evidence="2">Ankyrin repeat-containing protein</fullName>
    </submittedName>
</protein>
<keyword evidence="1" id="KW-0040">ANK repeat</keyword>
<dbReference type="EMBL" id="JAADJG010001793">
    <property type="protein sequence ID" value="KAF4414615.1"/>
    <property type="molecule type" value="Genomic_DNA"/>
</dbReference>
<comment type="caution">
    <text evidence="2">The sequence shown here is derived from an EMBL/GenBank/DDBJ whole genome shotgun (WGS) entry which is preliminary data.</text>
</comment>
<dbReference type="InterPro" id="IPR002110">
    <property type="entry name" value="Ankyrin_rpt"/>
</dbReference>
<evidence type="ECO:0000313" key="3">
    <source>
        <dbReference type="Proteomes" id="UP000605986"/>
    </source>
</evidence>
<gene>
    <name evidence="2" type="ORF">F53441_14726</name>
</gene>
<feature type="repeat" description="ANK" evidence="1">
    <location>
        <begin position="201"/>
        <end position="230"/>
    </location>
</feature>
<dbReference type="SUPFAM" id="SSF48403">
    <property type="entry name" value="Ankyrin repeat"/>
    <property type="match status" value="1"/>
</dbReference>
<dbReference type="Gene3D" id="1.25.40.20">
    <property type="entry name" value="Ankyrin repeat-containing domain"/>
    <property type="match status" value="1"/>
</dbReference>
<dbReference type="OrthoDB" id="426293at2759"/>
<reference evidence="2" key="1">
    <citation type="submission" date="2020-01" db="EMBL/GenBank/DDBJ databases">
        <title>Identification and distribution of gene clusters putatively required for synthesis of sphingolipid metabolism inhibitors in phylogenetically diverse species of the filamentous fungus Fusarium.</title>
        <authorList>
            <person name="Kim H.-S."/>
            <person name="Busman M."/>
            <person name="Brown D.W."/>
            <person name="Divon H."/>
            <person name="Uhlig S."/>
            <person name="Proctor R.H."/>
        </authorList>
    </citation>
    <scope>NUCLEOTIDE SEQUENCE</scope>
    <source>
        <strain evidence="2">NRRL 53441</strain>
    </source>
</reference>
<dbReference type="PROSITE" id="PS50088">
    <property type="entry name" value="ANK_REPEAT"/>
    <property type="match status" value="1"/>
</dbReference>
<feature type="non-terminal residue" evidence="2">
    <location>
        <position position="230"/>
    </location>
</feature>
<keyword evidence="3" id="KW-1185">Reference proteome</keyword>
<dbReference type="PANTHER" id="PTHR24118:SF99">
    <property type="entry name" value="POTE ANKYRIN DOMAIN FAMILY MEMBER 3C-RELATED"/>
    <property type="match status" value="1"/>
</dbReference>
<sequence length="230" mass="25306">MPELELNEEVKRQSLFARVSRSNGQLDYAMRVFLFLVSNDYYVPDIRNDWDVIKGMLGPMTTSVLAASYLSQHRNPTLSAILEKLFQYSILWTAKGDSDSLELVRWLLECGQDPNQIANYNCSNPGIHRPLELAVFSQKGDLARLLLIHGSNPNLKPLKGELSPLAIACSILNSELAQELVELLLSNGALPNEPSEGDGAENKPALHCAIESGHTGIAVLLLQRGANIQS</sequence>
<dbReference type="InterPro" id="IPR036770">
    <property type="entry name" value="Ankyrin_rpt-contain_sf"/>
</dbReference>
<proteinExistence type="predicted"/>